<feature type="region of interest" description="Disordered" evidence="1">
    <location>
        <begin position="764"/>
        <end position="890"/>
    </location>
</feature>
<feature type="region of interest" description="Disordered" evidence="1">
    <location>
        <begin position="18"/>
        <end position="44"/>
    </location>
</feature>
<comment type="caution">
    <text evidence="3">The sequence shown here is derived from an EMBL/GenBank/DDBJ whole genome shotgun (WGS) entry which is preliminary data.</text>
</comment>
<feature type="compositionally biased region" description="Low complexity" evidence="1">
    <location>
        <begin position="63"/>
        <end position="216"/>
    </location>
</feature>
<feature type="compositionally biased region" description="Polar residues" evidence="1">
    <location>
        <begin position="1097"/>
        <end position="1106"/>
    </location>
</feature>
<proteinExistence type="predicted"/>
<feature type="compositionally biased region" description="Polar residues" evidence="1">
    <location>
        <begin position="771"/>
        <end position="799"/>
    </location>
</feature>
<feature type="region of interest" description="Disordered" evidence="1">
    <location>
        <begin position="57"/>
        <end position="216"/>
    </location>
</feature>
<sequence length="1136" mass="116813">MAPWSVFLLLLPSLLPQSQASPARFPQRDVSSASTASGSDSFSSPWQWAAIPSSAPYLTPGNSSSTSPPYQPSSSRASSVPAPSSQSTSRRPRVSISSSSASRARSSGPSSSSSIPAKAGASSSSSIPRTSASSITGNGASSSSSTPRGTRRSSSSSIPLTPSTGSSSIPVKTGESSSSSIPGSGAKSSSSSIPRPSASASSSIPHGTGTSFSSSTSVGVGVSASSSVSYPTGISTFSSTPLRTSASSSSASLGAVSSTTGGSFSSPASAAPYSGTWSATPTLPTEAFPSYEAPTTTITGAAATSQAANLSGLFFALYANRQYITDPERKAEYVNDVKKTQDETLALFHSLSVQPPADPACSHTKIKRSLISGLTDLIGDVSKLISCATEVVGNLVNAVEASEPSLPEIELLTDTLNDIGQDLQNAEKNPTNSPSQSEASSTRASSSCTASTAVPRCTETISLSTSFFSGATVSSTVETITTTACTTITACDASATTTTTTVSTSTSSGGIVCATDCAACSSPIPTTKARRGQPLEERTLPDPDWFDSKDQYVMDQIESFDGVKIELEHRHSGKLSSAVTSSWLTTPEKLYVTGLFGCTSVVIISEAGVWFSHFWESPSFEGDDAQFESQVIDAIKSGDGPKMPSPFPLAADGQILNPANNVEIYISTPKDPNTGQFLYSDRVALIESTLTGDGAPWKGVPVTIRGYLKPIDERQEQAFMLRANSKVLIEYDNNQEPEEGEEPNPVQQAIYRVWLEQQMYQHEWDAKDSQKGASCANTGNQKRQAGGSCSQPAVSTGTSVAVPGASTGSTRSPSGSRGASVPGSSSALSGSSSTGHATTTITPQPTSSGASIPGSSSAPSSSSSVRHTITTTSRATPTKTSSTPVTVTPFTTTQSNGEVVSCASYTYYNNHVQCAGLRPRAIESAASAASASSASAASAASAAAEASAVWAIEAAVPSASCQILEDDGFGDSVFEVYGINGWAGNGVELFVQEKGCGLISGYEFHTDGEAEFKGVMRNTQYAFFGLSFFKGGCVERAVHSAGGPEPGNGPFQIACQHGPPEGLNETQRNAVTRVRGAQVKLVEAVANGTLPADQESVRTNGENASQPDPELVASARAALPHLLQQASSTPTPSPSS</sequence>
<feature type="compositionally biased region" description="Low complexity" evidence="1">
    <location>
        <begin position="31"/>
        <end position="44"/>
    </location>
</feature>
<dbReference type="Proteomes" id="UP000053958">
    <property type="component" value="Unassembled WGS sequence"/>
</dbReference>
<name>A0A0F4YL06_RASE3</name>
<feature type="compositionally biased region" description="Low complexity" evidence="1">
    <location>
        <begin position="803"/>
        <end position="840"/>
    </location>
</feature>
<evidence type="ECO:0000256" key="2">
    <source>
        <dbReference type="SAM" id="SignalP"/>
    </source>
</evidence>
<feature type="chain" id="PRO_5002481833" evidence="2">
    <location>
        <begin position="21"/>
        <end position="1136"/>
    </location>
</feature>
<dbReference type="PANTHER" id="PTHR12460">
    <property type="entry name" value="CYCLIN-DEPENDENT KINASE INHIBITOR-RELATED PROTEIN"/>
    <property type="match status" value="1"/>
</dbReference>
<organism evidence="3 4">
    <name type="scientific">Rasamsonia emersonii (strain ATCC 16479 / CBS 393.64 / IMI 116815)</name>
    <dbReference type="NCBI Taxonomy" id="1408163"/>
    <lineage>
        <taxon>Eukaryota</taxon>
        <taxon>Fungi</taxon>
        <taxon>Dikarya</taxon>
        <taxon>Ascomycota</taxon>
        <taxon>Pezizomycotina</taxon>
        <taxon>Eurotiomycetes</taxon>
        <taxon>Eurotiomycetidae</taxon>
        <taxon>Eurotiales</taxon>
        <taxon>Trichocomaceae</taxon>
        <taxon>Rasamsonia</taxon>
    </lineage>
</organism>
<dbReference type="EMBL" id="LASV01000419">
    <property type="protein sequence ID" value="KKA18785.1"/>
    <property type="molecule type" value="Genomic_DNA"/>
</dbReference>
<feature type="region of interest" description="Disordered" evidence="1">
    <location>
        <begin position="423"/>
        <end position="446"/>
    </location>
</feature>
<feature type="region of interest" description="Disordered" evidence="1">
    <location>
        <begin position="1090"/>
        <end position="1136"/>
    </location>
</feature>
<feature type="compositionally biased region" description="Polar residues" evidence="1">
    <location>
        <begin position="423"/>
        <end position="432"/>
    </location>
</feature>
<dbReference type="GeneID" id="25319528"/>
<feature type="compositionally biased region" description="Low complexity" evidence="1">
    <location>
        <begin position="847"/>
        <end position="890"/>
    </location>
</feature>
<keyword evidence="2" id="KW-0732">Signal</keyword>
<keyword evidence="4" id="KW-1185">Reference proteome</keyword>
<dbReference type="AlphaFoldDB" id="A0A0F4YL06"/>
<dbReference type="PANTHER" id="PTHR12460:SF38">
    <property type="entry name" value="KINETOPLAST-ASSOCIATED PROTEIN-LIKE PROTEIN"/>
    <property type="match status" value="1"/>
</dbReference>
<dbReference type="RefSeq" id="XP_013325397.1">
    <property type="nucleotide sequence ID" value="XM_013469943.1"/>
</dbReference>
<feature type="compositionally biased region" description="Low complexity" evidence="1">
    <location>
        <begin position="433"/>
        <end position="446"/>
    </location>
</feature>
<protein>
    <submittedName>
        <fullName evidence="3">Uncharacterized protein</fullName>
    </submittedName>
</protein>
<dbReference type="OrthoDB" id="3886018at2759"/>
<evidence type="ECO:0000256" key="1">
    <source>
        <dbReference type="SAM" id="MobiDB-lite"/>
    </source>
</evidence>
<reference evidence="3 4" key="1">
    <citation type="submission" date="2015-04" db="EMBL/GenBank/DDBJ databases">
        <authorList>
            <person name="Heijne W.H."/>
            <person name="Fedorova N.D."/>
            <person name="Nierman W.C."/>
            <person name="Vollebregt A.W."/>
            <person name="Zhao Z."/>
            <person name="Wu L."/>
            <person name="Kumar M."/>
            <person name="Stam H."/>
            <person name="van den Berg M.A."/>
            <person name="Pel H.J."/>
        </authorList>
    </citation>
    <scope>NUCLEOTIDE SEQUENCE [LARGE SCALE GENOMIC DNA]</scope>
    <source>
        <strain evidence="3 4">CBS 393.64</strain>
    </source>
</reference>
<evidence type="ECO:0000313" key="4">
    <source>
        <dbReference type="Proteomes" id="UP000053958"/>
    </source>
</evidence>
<accession>A0A0F4YL06</accession>
<evidence type="ECO:0000313" key="3">
    <source>
        <dbReference type="EMBL" id="KKA18785.1"/>
    </source>
</evidence>
<feature type="signal peptide" evidence="2">
    <location>
        <begin position="1"/>
        <end position="20"/>
    </location>
</feature>
<gene>
    <name evidence="3" type="ORF">T310_7252</name>
</gene>
<dbReference type="STRING" id="1408163.A0A0F4YL06"/>